<proteinExistence type="predicted"/>
<accession>A0A133UAV5</accession>
<keyword evidence="1" id="KW-1133">Transmembrane helix</keyword>
<feature type="transmembrane region" description="Helical" evidence="1">
    <location>
        <begin position="27"/>
        <end position="49"/>
    </location>
</feature>
<evidence type="ECO:0000256" key="1">
    <source>
        <dbReference type="SAM" id="Phobius"/>
    </source>
</evidence>
<gene>
    <name evidence="2" type="ORF">AKJ63_01620</name>
</gene>
<evidence type="ECO:0000313" key="2">
    <source>
        <dbReference type="EMBL" id="KXA91322.1"/>
    </source>
</evidence>
<keyword evidence="1" id="KW-0812">Transmembrane</keyword>
<name>A0A133UAV5_9EURY</name>
<sequence>MEKGSWIHEFFLERVPPFSLLSHLRALILQLVIMEIIGVLCVIVFFTTIQKRDYGVRGYFGCRRMECDSSQDESPDKES</sequence>
<dbReference type="EMBL" id="LHXM01000027">
    <property type="protein sequence ID" value="KXA91322.1"/>
    <property type="molecule type" value="Genomic_DNA"/>
</dbReference>
<reference evidence="2 3" key="1">
    <citation type="journal article" date="2016" name="Sci. Rep.">
        <title>Metabolic traits of an uncultured archaeal lineage -MSBL1- from brine pools of the Red Sea.</title>
        <authorList>
            <person name="Mwirichia R."/>
            <person name="Alam I."/>
            <person name="Rashid M."/>
            <person name="Vinu M."/>
            <person name="Ba-Alawi W."/>
            <person name="Anthony Kamau A."/>
            <person name="Kamanda Ngugi D."/>
            <person name="Goker M."/>
            <person name="Klenk H.P."/>
            <person name="Bajic V."/>
            <person name="Stingl U."/>
        </authorList>
    </citation>
    <scope>NUCLEOTIDE SEQUENCE [LARGE SCALE GENOMIC DNA]</scope>
    <source>
        <strain evidence="2">SCGC-AAA259D18</strain>
    </source>
</reference>
<dbReference type="AlphaFoldDB" id="A0A133UAV5"/>
<dbReference type="Proteomes" id="UP000070195">
    <property type="component" value="Unassembled WGS sequence"/>
</dbReference>
<comment type="caution">
    <text evidence="2">The sequence shown here is derived from an EMBL/GenBank/DDBJ whole genome shotgun (WGS) entry which is preliminary data.</text>
</comment>
<keyword evidence="1" id="KW-0472">Membrane</keyword>
<keyword evidence="3" id="KW-1185">Reference proteome</keyword>
<protein>
    <submittedName>
        <fullName evidence="2">Uncharacterized protein</fullName>
    </submittedName>
</protein>
<organism evidence="2 3">
    <name type="scientific">candidate division MSBL1 archaeon SCGC-AAA259D18</name>
    <dbReference type="NCBI Taxonomy" id="1698262"/>
    <lineage>
        <taxon>Archaea</taxon>
        <taxon>Methanobacteriati</taxon>
        <taxon>Methanobacteriota</taxon>
        <taxon>candidate division MSBL1</taxon>
    </lineage>
</organism>
<evidence type="ECO:0000313" key="3">
    <source>
        <dbReference type="Proteomes" id="UP000070195"/>
    </source>
</evidence>